<comment type="caution">
    <text evidence="1">The sequence shown here is derived from an EMBL/GenBank/DDBJ whole genome shotgun (WGS) entry which is preliminary data.</text>
</comment>
<keyword evidence="2" id="KW-1185">Reference proteome</keyword>
<evidence type="ECO:0000313" key="1">
    <source>
        <dbReference type="EMBL" id="MBE0462848.1"/>
    </source>
</evidence>
<dbReference type="Proteomes" id="UP001645038">
    <property type="component" value="Unassembled WGS sequence"/>
</dbReference>
<proteinExistence type="predicted"/>
<dbReference type="EMBL" id="RRZB01000009">
    <property type="protein sequence ID" value="MBE0462848.1"/>
    <property type="molecule type" value="Genomic_DNA"/>
</dbReference>
<sequence length="53" mass="6274">DRERLEHRKAVYESAKRRHPQRWSGNTRNWEIPGAVSLNPGKLHEIERNKQAA</sequence>
<name>A0ABR9FW20_9GAMM</name>
<accession>A0ABR9FW20</accession>
<organism evidence="1 2">
    <name type="scientific">Halomonas colorata</name>
    <dbReference type="NCBI Taxonomy" id="2742615"/>
    <lineage>
        <taxon>Bacteria</taxon>
        <taxon>Pseudomonadati</taxon>
        <taxon>Pseudomonadota</taxon>
        <taxon>Gammaproteobacteria</taxon>
        <taxon>Oceanospirillales</taxon>
        <taxon>Halomonadaceae</taxon>
        <taxon>Halomonas</taxon>
    </lineage>
</organism>
<gene>
    <name evidence="1" type="ORF">EI547_05170</name>
</gene>
<protein>
    <submittedName>
        <fullName evidence="1">IS3 family transposase</fullName>
    </submittedName>
</protein>
<feature type="non-terminal residue" evidence="1">
    <location>
        <position position="1"/>
    </location>
</feature>
<reference evidence="1 2" key="1">
    <citation type="submission" date="2020-07" db="EMBL/GenBank/DDBJ databases">
        <title>Halophilic bacteria isolated from french cheeses.</title>
        <authorList>
            <person name="Kothe C.I."/>
            <person name="Farah-Kraiem B."/>
            <person name="Renault P."/>
            <person name="Dridi B."/>
        </authorList>
    </citation>
    <scope>NUCLEOTIDE SEQUENCE [LARGE SCALE GENOMIC DNA]</scope>
    <source>
        <strain evidence="1 2">FME20</strain>
    </source>
</reference>
<evidence type="ECO:0000313" key="2">
    <source>
        <dbReference type="Proteomes" id="UP001645038"/>
    </source>
</evidence>